<feature type="domain" description="J" evidence="7">
    <location>
        <begin position="9"/>
        <end position="70"/>
    </location>
</feature>
<dbReference type="Proteomes" id="UP000243217">
    <property type="component" value="Unassembled WGS sequence"/>
</dbReference>
<reference evidence="8 9" key="1">
    <citation type="journal article" date="2014" name="Genome Biol. Evol.">
        <title>The secreted proteins of Achlya hypogyna and Thraustotheca clavata identify the ancestral oomycete secretome and reveal gene acquisitions by horizontal gene transfer.</title>
        <authorList>
            <person name="Misner I."/>
            <person name="Blouin N."/>
            <person name="Leonard G."/>
            <person name="Richards T.A."/>
            <person name="Lane C.E."/>
        </authorList>
    </citation>
    <scope>NUCLEOTIDE SEQUENCE [LARGE SCALE GENOMIC DNA]</scope>
    <source>
        <strain evidence="8 9">ATCC 34112</strain>
    </source>
</reference>
<dbReference type="Pfam" id="PF00226">
    <property type="entry name" value="DnaJ"/>
    <property type="match status" value="1"/>
</dbReference>
<dbReference type="InterPro" id="IPR035979">
    <property type="entry name" value="RBD_domain_sf"/>
</dbReference>
<evidence type="ECO:0000313" key="8">
    <source>
        <dbReference type="EMBL" id="OQR94871.1"/>
    </source>
</evidence>
<sequence>MSKEEDPEAPYEILGLSPLADEDAVKKAFRKMSLKHHPDKGGDANKFHELQIAAKFLMDPNKKKKYDEKLSKISAAQAQRMARDAALSDARKAMVEKLHKAEDLAGPRKKPKHFTDELKQRSRQRMQEYVEKRDKEVRDRAETLGESKNDAKQRTIRVKWSNSKASHSDQTLVNSFRKYGHIKLVKMKTSSAQIVFSEMTAALAAAQGEGHNAELWKEVTLVGHAIPTPMPMA</sequence>
<accession>A0A1V9ZAB5</accession>
<dbReference type="GO" id="GO:0000390">
    <property type="term" value="P:spliceosomal complex disassembly"/>
    <property type="evidence" value="ECO:0007669"/>
    <property type="project" value="TreeGrafter"/>
</dbReference>
<keyword evidence="4" id="KW-0143">Chaperone</keyword>
<organism evidence="8 9">
    <name type="scientific">Thraustotheca clavata</name>
    <dbReference type="NCBI Taxonomy" id="74557"/>
    <lineage>
        <taxon>Eukaryota</taxon>
        <taxon>Sar</taxon>
        <taxon>Stramenopiles</taxon>
        <taxon>Oomycota</taxon>
        <taxon>Saprolegniomycetes</taxon>
        <taxon>Saprolegniales</taxon>
        <taxon>Achlyaceae</taxon>
        <taxon>Thraustotheca</taxon>
    </lineage>
</organism>
<dbReference type="PROSITE" id="PS50076">
    <property type="entry name" value="DNAJ_2"/>
    <property type="match status" value="1"/>
</dbReference>
<evidence type="ECO:0000256" key="2">
    <source>
        <dbReference type="ARBA" id="ARBA00004496"/>
    </source>
</evidence>
<dbReference type="PRINTS" id="PR00625">
    <property type="entry name" value="JDOMAIN"/>
</dbReference>
<dbReference type="GO" id="GO:0005737">
    <property type="term" value="C:cytoplasm"/>
    <property type="evidence" value="ECO:0007669"/>
    <property type="project" value="UniProtKB-SubCell"/>
</dbReference>
<keyword evidence="9" id="KW-1185">Reference proteome</keyword>
<dbReference type="InterPro" id="IPR052094">
    <property type="entry name" value="Pre-mRNA-splicing_ERAD"/>
</dbReference>
<dbReference type="OrthoDB" id="445556at2759"/>
<dbReference type="SUPFAM" id="SSF46565">
    <property type="entry name" value="Chaperone J-domain"/>
    <property type="match status" value="1"/>
</dbReference>
<evidence type="ECO:0000256" key="3">
    <source>
        <dbReference type="ARBA" id="ARBA00022490"/>
    </source>
</evidence>
<dbReference type="Gene3D" id="3.30.70.330">
    <property type="match status" value="1"/>
</dbReference>
<comment type="caution">
    <text evidence="8">The sequence shown here is derived from an EMBL/GenBank/DDBJ whole genome shotgun (WGS) entry which is preliminary data.</text>
</comment>
<evidence type="ECO:0000259" key="7">
    <source>
        <dbReference type="PROSITE" id="PS50076"/>
    </source>
</evidence>
<feature type="region of interest" description="Disordered" evidence="6">
    <location>
        <begin position="106"/>
        <end position="150"/>
    </location>
</feature>
<dbReference type="SUPFAM" id="SSF54928">
    <property type="entry name" value="RNA-binding domain, RBD"/>
    <property type="match status" value="1"/>
</dbReference>
<dbReference type="GO" id="GO:0003676">
    <property type="term" value="F:nucleic acid binding"/>
    <property type="evidence" value="ECO:0007669"/>
    <property type="project" value="InterPro"/>
</dbReference>
<keyword evidence="3" id="KW-0963">Cytoplasm</keyword>
<name>A0A1V9ZAB5_9STRA</name>
<dbReference type="InterPro" id="IPR036869">
    <property type="entry name" value="J_dom_sf"/>
</dbReference>
<dbReference type="Gene3D" id="1.10.287.110">
    <property type="entry name" value="DnaJ domain"/>
    <property type="match status" value="1"/>
</dbReference>
<evidence type="ECO:0000256" key="5">
    <source>
        <dbReference type="ARBA" id="ARBA00023242"/>
    </source>
</evidence>
<dbReference type="InterPro" id="IPR012677">
    <property type="entry name" value="Nucleotide-bd_a/b_plait_sf"/>
</dbReference>
<evidence type="ECO:0000256" key="1">
    <source>
        <dbReference type="ARBA" id="ARBA00004123"/>
    </source>
</evidence>
<evidence type="ECO:0000313" key="9">
    <source>
        <dbReference type="Proteomes" id="UP000243217"/>
    </source>
</evidence>
<dbReference type="SMART" id="SM00271">
    <property type="entry name" value="DnaJ"/>
    <property type="match status" value="1"/>
</dbReference>
<keyword evidence="5" id="KW-0539">Nucleus</keyword>
<evidence type="ECO:0000256" key="6">
    <source>
        <dbReference type="SAM" id="MobiDB-lite"/>
    </source>
</evidence>
<dbReference type="InterPro" id="IPR001623">
    <property type="entry name" value="DnaJ_domain"/>
</dbReference>
<dbReference type="PANTHER" id="PTHR44313:SF1">
    <property type="entry name" value="DNAJ HOMOLOG SUBFAMILY C MEMBER 17"/>
    <property type="match status" value="1"/>
</dbReference>
<gene>
    <name evidence="8" type="ORF">THRCLA_22208</name>
</gene>
<comment type="subcellular location">
    <subcellularLocation>
        <location evidence="2">Cytoplasm</location>
    </subcellularLocation>
    <subcellularLocation>
        <location evidence="1">Nucleus</location>
    </subcellularLocation>
</comment>
<dbReference type="AlphaFoldDB" id="A0A1V9ZAB5"/>
<protein>
    <recommendedName>
        <fullName evidence="7">J domain-containing protein</fullName>
    </recommendedName>
</protein>
<dbReference type="CDD" id="cd06257">
    <property type="entry name" value="DnaJ"/>
    <property type="match status" value="1"/>
</dbReference>
<evidence type="ECO:0000256" key="4">
    <source>
        <dbReference type="ARBA" id="ARBA00023186"/>
    </source>
</evidence>
<feature type="compositionally biased region" description="Basic and acidic residues" evidence="6">
    <location>
        <begin position="113"/>
        <end position="150"/>
    </location>
</feature>
<proteinExistence type="predicted"/>
<dbReference type="GO" id="GO:0005681">
    <property type="term" value="C:spliceosomal complex"/>
    <property type="evidence" value="ECO:0007669"/>
    <property type="project" value="TreeGrafter"/>
</dbReference>
<feature type="non-terminal residue" evidence="8">
    <location>
        <position position="233"/>
    </location>
</feature>
<dbReference type="PANTHER" id="PTHR44313">
    <property type="entry name" value="DNAJ HOMOLOG SUBFAMILY C MEMBER 17"/>
    <property type="match status" value="1"/>
</dbReference>
<dbReference type="EMBL" id="JNBS01002162">
    <property type="protein sequence ID" value="OQR94871.1"/>
    <property type="molecule type" value="Genomic_DNA"/>
</dbReference>
<dbReference type="STRING" id="74557.A0A1V9ZAB5"/>